<gene>
    <name evidence="1" type="ORF">NX773_06055</name>
</gene>
<evidence type="ECO:0000313" key="1">
    <source>
        <dbReference type="EMBL" id="MCS0607722.1"/>
    </source>
</evidence>
<name>A0ABT2BGS2_9BURK</name>
<proteinExistence type="predicted"/>
<dbReference type="Proteomes" id="UP001205861">
    <property type="component" value="Unassembled WGS sequence"/>
</dbReference>
<accession>A0ABT2BGS2</accession>
<dbReference type="InterPro" id="IPR021736">
    <property type="entry name" value="DUF3305"/>
</dbReference>
<dbReference type="Pfam" id="PF11749">
    <property type="entry name" value="DUF3305"/>
    <property type="match status" value="1"/>
</dbReference>
<reference evidence="1 2" key="1">
    <citation type="submission" date="2022-08" db="EMBL/GenBank/DDBJ databases">
        <title>Reclassification of Massilia species as members of the genera Telluria, Duganella, Pseudoduganella, Mokoshia gen. nov. and Zemynaea gen. nov. using orthogonal and non-orthogonal genome-based approaches.</title>
        <authorList>
            <person name="Bowman J.P."/>
        </authorList>
    </citation>
    <scope>NUCLEOTIDE SEQUENCE [LARGE SCALE GENOMIC DNA]</scope>
    <source>
        <strain evidence="1 2">JCM 31607</strain>
    </source>
</reference>
<protein>
    <submittedName>
        <fullName evidence="1">DUF3305 domain-containing protein</fullName>
    </submittedName>
</protein>
<dbReference type="EMBL" id="JANUGV010000001">
    <property type="protein sequence ID" value="MCS0607722.1"/>
    <property type="molecule type" value="Genomic_DNA"/>
</dbReference>
<evidence type="ECO:0000313" key="2">
    <source>
        <dbReference type="Proteomes" id="UP001205861"/>
    </source>
</evidence>
<keyword evidence="2" id="KW-1185">Reference proteome</keyword>
<comment type="caution">
    <text evidence="1">The sequence shown here is derived from an EMBL/GenBank/DDBJ whole genome shotgun (WGS) entry which is preliminary data.</text>
</comment>
<dbReference type="RefSeq" id="WP_258855851.1">
    <property type="nucleotide sequence ID" value="NZ_JANUGV010000001.1"/>
</dbReference>
<organism evidence="1 2">
    <name type="scientific">Massilia solisilvae</name>
    <dbReference type="NCBI Taxonomy" id="1811225"/>
    <lineage>
        <taxon>Bacteria</taxon>
        <taxon>Pseudomonadati</taxon>
        <taxon>Pseudomonadota</taxon>
        <taxon>Betaproteobacteria</taxon>
        <taxon>Burkholderiales</taxon>
        <taxon>Oxalobacteraceae</taxon>
        <taxon>Telluria group</taxon>
        <taxon>Massilia</taxon>
    </lineage>
</organism>
<sequence length="144" mass="16169">MASMPIAVLMQRRAPSHRWADDAWAAVGVVPDRGSLPPLYVLSESPQRDYYLVSGLELELYTDDNDGYYENAVAPESKIFVLWRMQGGRAIPVRASVSYAEGTRMFDSGESADGVAMPAEIHAWLSAYLNEHYRPRPRRGREHG</sequence>